<name>A0A9W9GMQ4_9EURO</name>
<dbReference type="InterPro" id="IPR000960">
    <property type="entry name" value="Flavin_mOase"/>
</dbReference>
<dbReference type="PIRSF" id="PIRSF000332">
    <property type="entry name" value="FMO"/>
    <property type="match status" value="1"/>
</dbReference>
<keyword evidence="3" id="KW-0274">FAD</keyword>
<keyword evidence="7" id="KW-1185">Reference proteome</keyword>
<reference evidence="6" key="2">
    <citation type="journal article" date="2023" name="IMA Fungus">
        <title>Comparative genomic study of the Penicillium genus elucidates a diverse pangenome and 15 lateral gene transfer events.</title>
        <authorList>
            <person name="Petersen C."/>
            <person name="Sorensen T."/>
            <person name="Nielsen M.R."/>
            <person name="Sondergaard T.E."/>
            <person name="Sorensen J.L."/>
            <person name="Fitzpatrick D.A."/>
            <person name="Frisvad J.C."/>
            <person name="Nielsen K.L."/>
        </authorList>
    </citation>
    <scope>NUCLEOTIDE SEQUENCE</scope>
    <source>
        <strain evidence="6">IBT 22155</strain>
    </source>
</reference>
<comment type="similarity">
    <text evidence="1">Belongs to the FMO family.</text>
</comment>
<accession>A0A9W9GMQ4</accession>
<gene>
    <name evidence="6" type="ORF">N7515_008149</name>
</gene>
<dbReference type="RefSeq" id="XP_056518723.1">
    <property type="nucleotide sequence ID" value="XM_056668893.1"/>
</dbReference>
<dbReference type="InterPro" id="IPR020946">
    <property type="entry name" value="Flavin_mOase-like"/>
</dbReference>
<dbReference type="OrthoDB" id="66881at2759"/>
<sequence>MAIKSVAVIGAGPAGAIAVDALAQEKTFDVIRVFERQEKAGGCWVSRDDAPPQLSDFDRLAARTADAPLEIPAQLPCRRPVVSQDRFTDSAVYPTLETNVDAGAMSFSKEEIPTVRSQWSIERHGEDTPFRHHSVIRKYIEDLFQRNGYQDLVQYNTTVERAIKDPKSRKWVLTFRRTESTVNGEKEDYWWSEEFDAVVVASGHYAVPWVPVIPGLKEFAKRYPGSVEHTKHYRGPEKYKGKKVITVGASVSAADTAVSLVDSAQSPVIAVVRGRYNSYFGDLAFQHPKIQRRPPISHITSNDQGERTVHFEDGTSESDVDNIILGTGFSWTLPFLPQVATRNNRVPNIYQHVFYRHDPTLVFVGAVGAGLTFKVFEWQAVAAARVLAGRATLPSIAEQEKWESDRIAVKTDGPGFTVLNPEFEEYFEALRILAGEPAEGAPGRRLPRFEQKWLNDFNAGHERRKKMWRRANEAARTARL</sequence>
<evidence type="ECO:0000256" key="1">
    <source>
        <dbReference type="ARBA" id="ARBA00009183"/>
    </source>
</evidence>
<dbReference type="InterPro" id="IPR050346">
    <property type="entry name" value="FMO-like"/>
</dbReference>
<evidence type="ECO:0000256" key="5">
    <source>
        <dbReference type="ARBA" id="ARBA00023002"/>
    </source>
</evidence>
<keyword evidence="4" id="KW-0521">NADP</keyword>
<dbReference type="Proteomes" id="UP001149079">
    <property type="component" value="Unassembled WGS sequence"/>
</dbReference>
<comment type="caution">
    <text evidence="6">The sequence shown here is derived from an EMBL/GenBank/DDBJ whole genome shotgun (WGS) entry which is preliminary data.</text>
</comment>
<organism evidence="6 7">
    <name type="scientific">Penicillium bovifimosum</name>
    <dbReference type="NCBI Taxonomy" id="126998"/>
    <lineage>
        <taxon>Eukaryota</taxon>
        <taxon>Fungi</taxon>
        <taxon>Dikarya</taxon>
        <taxon>Ascomycota</taxon>
        <taxon>Pezizomycotina</taxon>
        <taxon>Eurotiomycetes</taxon>
        <taxon>Eurotiomycetidae</taxon>
        <taxon>Eurotiales</taxon>
        <taxon>Aspergillaceae</taxon>
        <taxon>Penicillium</taxon>
    </lineage>
</organism>
<evidence type="ECO:0000256" key="4">
    <source>
        <dbReference type="ARBA" id="ARBA00022857"/>
    </source>
</evidence>
<proteinExistence type="inferred from homology"/>
<dbReference type="Pfam" id="PF00743">
    <property type="entry name" value="FMO-like"/>
    <property type="match status" value="2"/>
</dbReference>
<dbReference type="GeneID" id="81408063"/>
<dbReference type="PRINTS" id="PR00419">
    <property type="entry name" value="ADXRDTASE"/>
</dbReference>
<protein>
    <submittedName>
        <fullName evidence="6">Uncharacterized protein</fullName>
    </submittedName>
</protein>
<evidence type="ECO:0000256" key="2">
    <source>
        <dbReference type="ARBA" id="ARBA00022630"/>
    </source>
</evidence>
<dbReference type="GO" id="GO:0050661">
    <property type="term" value="F:NADP binding"/>
    <property type="evidence" value="ECO:0007669"/>
    <property type="project" value="InterPro"/>
</dbReference>
<reference evidence="6" key="1">
    <citation type="submission" date="2022-11" db="EMBL/GenBank/DDBJ databases">
        <authorList>
            <person name="Petersen C."/>
        </authorList>
    </citation>
    <scope>NUCLEOTIDE SEQUENCE</scope>
    <source>
        <strain evidence="6">IBT 22155</strain>
    </source>
</reference>
<dbReference type="AlphaFoldDB" id="A0A9W9GMQ4"/>
<dbReference type="GO" id="GO:0050660">
    <property type="term" value="F:flavin adenine dinucleotide binding"/>
    <property type="evidence" value="ECO:0007669"/>
    <property type="project" value="InterPro"/>
</dbReference>
<dbReference type="InterPro" id="IPR036188">
    <property type="entry name" value="FAD/NAD-bd_sf"/>
</dbReference>
<dbReference type="EMBL" id="JAPQKL010000006">
    <property type="protein sequence ID" value="KAJ5124324.1"/>
    <property type="molecule type" value="Genomic_DNA"/>
</dbReference>
<dbReference type="GO" id="GO:0004499">
    <property type="term" value="F:N,N-dimethylaniline monooxygenase activity"/>
    <property type="evidence" value="ECO:0007669"/>
    <property type="project" value="InterPro"/>
</dbReference>
<dbReference type="Gene3D" id="3.50.50.60">
    <property type="entry name" value="FAD/NAD(P)-binding domain"/>
    <property type="match status" value="2"/>
</dbReference>
<dbReference type="PANTHER" id="PTHR23023">
    <property type="entry name" value="DIMETHYLANILINE MONOOXYGENASE"/>
    <property type="match status" value="1"/>
</dbReference>
<keyword evidence="5" id="KW-0560">Oxidoreductase</keyword>
<dbReference type="Pfam" id="PF13450">
    <property type="entry name" value="NAD_binding_8"/>
    <property type="match status" value="1"/>
</dbReference>
<dbReference type="SUPFAM" id="SSF51905">
    <property type="entry name" value="FAD/NAD(P)-binding domain"/>
    <property type="match status" value="2"/>
</dbReference>
<keyword evidence="2" id="KW-0285">Flavoprotein</keyword>
<evidence type="ECO:0000256" key="3">
    <source>
        <dbReference type="ARBA" id="ARBA00022827"/>
    </source>
</evidence>
<evidence type="ECO:0000313" key="7">
    <source>
        <dbReference type="Proteomes" id="UP001149079"/>
    </source>
</evidence>
<evidence type="ECO:0000313" key="6">
    <source>
        <dbReference type="EMBL" id="KAJ5124324.1"/>
    </source>
</evidence>